<dbReference type="Pfam" id="PF05226">
    <property type="entry name" value="CHASE2"/>
    <property type="match status" value="1"/>
</dbReference>
<dbReference type="Proteomes" id="UP000530564">
    <property type="component" value="Unassembled WGS sequence"/>
</dbReference>
<dbReference type="InterPro" id="IPR005467">
    <property type="entry name" value="His_kinase_dom"/>
</dbReference>
<evidence type="ECO:0000256" key="5">
    <source>
        <dbReference type="ARBA" id="ARBA00022777"/>
    </source>
</evidence>
<dbReference type="InterPro" id="IPR050351">
    <property type="entry name" value="BphY/WalK/GraS-like"/>
</dbReference>
<feature type="domain" description="Histidine kinase" evidence="8">
    <location>
        <begin position="552"/>
        <end position="764"/>
    </location>
</feature>
<evidence type="ECO:0000256" key="3">
    <source>
        <dbReference type="ARBA" id="ARBA00022553"/>
    </source>
</evidence>
<dbReference type="SUPFAM" id="SSF55785">
    <property type="entry name" value="PYP-like sensor domain (PAS domain)"/>
    <property type="match status" value="1"/>
</dbReference>
<evidence type="ECO:0000259" key="8">
    <source>
        <dbReference type="PROSITE" id="PS50109"/>
    </source>
</evidence>
<dbReference type="FunFam" id="3.30.565.10:FF:000006">
    <property type="entry name" value="Sensor histidine kinase WalK"/>
    <property type="match status" value="1"/>
</dbReference>
<dbReference type="Gene3D" id="3.30.565.10">
    <property type="entry name" value="Histidine kinase-like ATPase, C-terminal domain"/>
    <property type="match status" value="1"/>
</dbReference>
<dbReference type="GO" id="GO:0004673">
    <property type="term" value="F:protein histidine kinase activity"/>
    <property type="evidence" value="ECO:0007669"/>
    <property type="project" value="UniProtKB-EC"/>
</dbReference>
<gene>
    <name evidence="9" type="ORF">GGQ61_002390</name>
</gene>
<dbReference type="PANTHER" id="PTHR42878">
    <property type="entry name" value="TWO-COMPONENT HISTIDINE KINASE"/>
    <property type="match status" value="1"/>
</dbReference>
<dbReference type="GO" id="GO:0030295">
    <property type="term" value="F:protein kinase activator activity"/>
    <property type="evidence" value="ECO:0007669"/>
    <property type="project" value="TreeGrafter"/>
</dbReference>
<dbReference type="GO" id="GO:0007234">
    <property type="term" value="P:osmosensory signaling via phosphorelay pathway"/>
    <property type="evidence" value="ECO:0007669"/>
    <property type="project" value="TreeGrafter"/>
</dbReference>
<name>A0A840A2J6_9CAUL</name>
<dbReference type="AlphaFoldDB" id="A0A840A2J6"/>
<proteinExistence type="predicted"/>
<dbReference type="Pfam" id="PF02518">
    <property type="entry name" value="HATPase_c"/>
    <property type="match status" value="1"/>
</dbReference>
<keyword evidence="5 9" id="KW-0418">Kinase</keyword>
<dbReference type="CDD" id="cd00075">
    <property type="entry name" value="HATPase"/>
    <property type="match status" value="1"/>
</dbReference>
<dbReference type="EMBL" id="JACIDK010000003">
    <property type="protein sequence ID" value="MBB3891662.1"/>
    <property type="molecule type" value="Genomic_DNA"/>
</dbReference>
<dbReference type="SUPFAM" id="SSF55874">
    <property type="entry name" value="ATPase domain of HSP90 chaperone/DNA topoisomerase II/histidine kinase"/>
    <property type="match status" value="1"/>
</dbReference>
<dbReference type="Gene3D" id="3.30.450.20">
    <property type="entry name" value="PAS domain"/>
    <property type="match status" value="1"/>
</dbReference>
<comment type="caution">
    <text evidence="9">The sequence shown here is derived from an EMBL/GenBank/DDBJ whole genome shotgun (WGS) entry which is preliminary data.</text>
</comment>
<evidence type="ECO:0000256" key="7">
    <source>
        <dbReference type="SAM" id="Phobius"/>
    </source>
</evidence>
<dbReference type="EC" id="2.7.13.3" evidence="2"/>
<dbReference type="InterPro" id="IPR017181">
    <property type="entry name" value="Sig_transdc_His_kin_CHASE2"/>
</dbReference>
<keyword evidence="4" id="KW-0808">Transferase</keyword>
<dbReference type="InterPro" id="IPR000014">
    <property type="entry name" value="PAS"/>
</dbReference>
<keyword evidence="6 7" id="KW-0472">Membrane</keyword>
<keyword evidence="3" id="KW-0597">Phosphoprotein</keyword>
<dbReference type="InterPro" id="IPR035965">
    <property type="entry name" value="PAS-like_dom_sf"/>
</dbReference>
<keyword evidence="7" id="KW-0812">Transmembrane</keyword>
<accession>A0A840A2J6</accession>
<evidence type="ECO:0000313" key="9">
    <source>
        <dbReference type="EMBL" id="MBB3891662.1"/>
    </source>
</evidence>
<protein>
    <recommendedName>
        <fullName evidence="2">histidine kinase</fullName>
        <ecNumber evidence="2">2.7.13.3</ecNumber>
    </recommendedName>
</protein>
<keyword evidence="7" id="KW-1133">Transmembrane helix</keyword>
<evidence type="ECO:0000256" key="4">
    <source>
        <dbReference type="ARBA" id="ARBA00022679"/>
    </source>
</evidence>
<dbReference type="PRINTS" id="PR00344">
    <property type="entry name" value="BCTRLSENSOR"/>
</dbReference>
<dbReference type="GO" id="GO:0016020">
    <property type="term" value="C:membrane"/>
    <property type="evidence" value="ECO:0007669"/>
    <property type="project" value="UniProtKB-SubCell"/>
</dbReference>
<dbReference type="PROSITE" id="PS50109">
    <property type="entry name" value="HIS_KIN"/>
    <property type="match status" value="1"/>
</dbReference>
<feature type="transmembrane region" description="Helical" evidence="7">
    <location>
        <begin position="337"/>
        <end position="354"/>
    </location>
</feature>
<dbReference type="InterPro" id="IPR003594">
    <property type="entry name" value="HATPase_dom"/>
</dbReference>
<feature type="transmembrane region" description="Helical" evidence="7">
    <location>
        <begin position="312"/>
        <end position="330"/>
    </location>
</feature>
<dbReference type="SMART" id="SM00387">
    <property type="entry name" value="HATPase_c"/>
    <property type="match status" value="1"/>
</dbReference>
<evidence type="ECO:0000256" key="1">
    <source>
        <dbReference type="ARBA" id="ARBA00000085"/>
    </source>
</evidence>
<reference evidence="9 10" key="1">
    <citation type="submission" date="2020-08" db="EMBL/GenBank/DDBJ databases">
        <title>Genomic Encyclopedia of Type Strains, Phase IV (KMG-IV): sequencing the most valuable type-strain genomes for metagenomic binning, comparative biology and taxonomic classification.</title>
        <authorList>
            <person name="Goeker M."/>
        </authorList>
    </citation>
    <scope>NUCLEOTIDE SEQUENCE [LARGE SCALE GENOMIC DNA]</scope>
    <source>
        <strain evidence="9 10">DSM 21793</strain>
    </source>
</reference>
<organism evidence="9 10">
    <name type="scientific">Phenylobacterium haematophilum</name>
    <dbReference type="NCBI Taxonomy" id="98513"/>
    <lineage>
        <taxon>Bacteria</taxon>
        <taxon>Pseudomonadati</taxon>
        <taxon>Pseudomonadota</taxon>
        <taxon>Alphaproteobacteria</taxon>
        <taxon>Caulobacterales</taxon>
        <taxon>Caulobacteraceae</taxon>
        <taxon>Phenylobacterium</taxon>
    </lineage>
</organism>
<keyword evidence="10" id="KW-1185">Reference proteome</keyword>
<dbReference type="RefSeq" id="WP_183772937.1">
    <property type="nucleotide sequence ID" value="NZ_JACIDK010000003.1"/>
</dbReference>
<dbReference type="PANTHER" id="PTHR42878:SF13">
    <property type="entry name" value="HISTIDINE KINASE"/>
    <property type="match status" value="1"/>
</dbReference>
<dbReference type="InterPro" id="IPR004358">
    <property type="entry name" value="Sig_transdc_His_kin-like_C"/>
</dbReference>
<dbReference type="InterPro" id="IPR007890">
    <property type="entry name" value="CHASE2"/>
</dbReference>
<evidence type="ECO:0000256" key="2">
    <source>
        <dbReference type="ARBA" id="ARBA00012438"/>
    </source>
</evidence>
<comment type="catalytic activity">
    <reaction evidence="1">
        <text>ATP + protein L-histidine = ADP + protein N-phospho-L-histidine.</text>
        <dbReference type="EC" id="2.7.13.3"/>
    </reaction>
</comment>
<dbReference type="GO" id="GO:0000156">
    <property type="term" value="F:phosphorelay response regulator activity"/>
    <property type="evidence" value="ECO:0007669"/>
    <property type="project" value="TreeGrafter"/>
</dbReference>
<dbReference type="InterPro" id="IPR036890">
    <property type="entry name" value="HATPase_C_sf"/>
</dbReference>
<dbReference type="PIRSF" id="PIRSF037347">
    <property type="entry name" value="STHK_CHASE2_PAS_prd"/>
    <property type="match status" value="1"/>
</dbReference>
<evidence type="ECO:0000313" key="10">
    <source>
        <dbReference type="Proteomes" id="UP000530564"/>
    </source>
</evidence>
<dbReference type="SMART" id="SM01080">
    <property type="entry name" value="CHASE2"/>
    <property type="match status" value="1"/>
</dbReference>
<sequence>MNARAGKLAARSARRRVIAEWALVALAASALVATLVLTRATERGDNVVFDTVSGWGVRAPHEDIVVVAIDNRSIAEFGRWPWPRARHQALLETLAGYRPRAVAYDVLLVEADPTPGADAALARALAAGPPVFLPLTFDVPGPNGAPYEVLGPIAPLASGAAGLGQVNVDFDSDGVIRRTYMLERDGARVWPHLMAFMQAAAEGTALPASAGVAPGPAGRPLVREAPLLISFAGPPGHFRTVSFIDVVNGATPADFLKDKLVLVGATADGLGDRYATPLSHHTEIMSGIELQANLLDTLLTGRAIAPAGPGQLLAFSLTPLALALAGFLLLRPRANLLLGGGLVAATVAAAAVLLLQAQVWAPPTAALAGLLLVYPLWSWRRLEATSAYMLQELRAFSQEPDLLSALAQRRGGPPTDVIDRQVALMRAAIDRARDLRRQVLDALQGLPDATLVTGLDGHVLIANREAEALFADSPVDRPVVEVIGGLSPEAQDLDLTGEAGDVELTVPDGRSFAIRRTPLSEADGAQVGWIVRFTDITALKDAGRQREHILELLTHDMRSPQVSILTLLGSSEAKAAVAAPVADRIAGYARRTLSLADNFVNLARAEADAYSVEVLDLAEVLLDAVDDLWPQSSSRQVSVVAAETDGEVLVEGDRALLTRTLINLVDNAIKYSPAGGRVDCAVRIEGDEAVCTIADQGEGMTPAQVANLFMRFHRVRPKGGERIDGVGLGLSFVHAVVQRHGGRIDCASTLGQGSSFTVRLPLASV</sequence>
<evidence type="ECO:0000256" key="6">
    <source>
        <dbReference type="ARBA" id="ARBA00023136"/>
    </source>
</evidence>
<dbReference type="CDD" id="cd00130">
    <property type="entry name" value="PAS"/>
    <property type="match status" value="1"/>
</dbReference>